<dbReference type="Proteomes" id="UP000019487">
    <property type="component" value="Unassembled WGS sequence"/>
</dbReference>
<dbReference type="HOGENOM" id="CLU_2813879_0_0_1"/>
<dbReference type="EMBL" id="AYSA01000444">
    <property type="protein sequence ID" value="ESZ91938.1"/>
    <property type="molecule type" value="Genomic_DNA"/>
</dbReference>
<dbReference type="OrthoDB" id="10428257at2759"/>
<protein>
    <submittedName>
        <fullName evidence="1">Uncharacterized protein</fullName>
    </submittedName>
</protein>
<keyword evidence="2" id="KW-1185">Reference proteome</keyword>
<comment type="caution">
    <text evidence="1">The sequence shown here is derived from an EMBL/GenBank/DDBJ whole genome shotgun (WGS) entry which is preliminary data.</text>
</comment>
<name>W9C826_SCLBF</name>
<dbReference type="AlphaFoldDB" id="W9C826"/>
<organism evidence="1 2">
    <name type="scientific">Sclerotinia borealis (strain F-4128)</name>
    <dbReference type="NCBI Taxonomy" id="1432307"/>
    <lineage>
        <taxon>Eukaryota</taxon>
        <taxon>Fungi</taxon>
        <taxon>Dikarya</taxon>
        <taxon>Ascomycota</taxon>
        <taxon>Pezizomycotina</taxon>
        <taxon>Leotiomycetes</taxon>
        <taxon>Helotiales</taxon>
        <taxon>Sclerotiniaceae</taxon>
        <taxon>Sclerotinia</taxon>
    </lineage>
</organism>
<reference evidence="1 2" key="1">
    <citation type="journal article" date="2014" name="Genome Announc.">
        <title>Draft genome sequence of Sclerotinia borealis, a psychrophilic plant pathogenic fungus.</title>
        <authorList>
            <person name="Mardanov A.V."/>
            <person name="Beletsky A.V."/>
            <person name="Kadnikov V.V."/>
            <person name="Ignatov A.N."/>
            <person name="Ravin N.V."/>
        </authorList>
    </citation>
    <scope>NUCLEOTIDE SEQUENCE [LARGE SCALE GENOMIC DNA]</scope>
    <source>
        <strain evidence="2">F-4157</strain>
    </source>
</reference>
<evidence type="ECO:0000313" key="2">
    <source>
        <dbReference type="Proteomes" id="UP000019487"/>
    </source>
</evidence>
<gene>
    <name evidence="1" type="ORF">SBOR_7683</name>
</gene>
<accession>W9C826</accession>
<proteinExistence type="predicted"/>
<evidence type="ECO:0000313" key="1">
    <source>
        <dbReference type="EMBL" id="ESZ91938.1"/>
    </source>
</evidence>
<sequence length="67" mass="7404">MPKSSERAWLAYHIEALFHKPTHGTGPAVPVPYDVVTSRGGPIIPMANNTLEAMTTMQTIMFEAFDE</sequence>